<reference evidence="6 7" key="1">
    <citation type="submission" date="2018-03" db="EMBL/GenBank/DDBJ databases">
        <title>The draft genome of Zobellella sp. 59N8.</title>
        <authorList>
            <person name="Liu L."/>
            <person name="Li L."/>
            <person name="Zhang X."/>
            <person name="Liang L."/>
            <person name="Wang T."/>
        </authorList>
    </citation>
    <scope>NUCLEOTIDE SEQUENCE [LARGE SCALE GENOMIC DNA]</scope>
    <source>
        <strain evidence="6 7">59N8</strain>
    </source>
</reference>
<keyword evidence="4" id="KW-0804">Transcription</keyword>
<dbReference type="CDD" id="cd05466">
    <property type="entry name" value="PBP2_LTTR_substrate"/>
    <property type="match status" value="1"/>
</dbReference>
<dbReference type="SUPFAM" id="SSF53850">
    <property type="entry name" value="Periplasmic binding protein-like II"/>
    <property type="match status" value="1"/>
</dbReference>
<dbReference type="InterPro" id="IPR005119">
    <property type="entry name" value="LysR_subst-bd"/>
</dbReference>
<evidence type="ECO:0000313" key="7">
    <source>
        <dbReference type="Proteomes" id="UP000240243"/>
    </source>
</evidence>
<comment type="caution">
    <text evidence="6">The sequence shown here is derived from an EMBL/GenBank/DDBJ whole genome shotgun (WGS) entry which is preliminary data.</text>
</comment>
<dbReference type="SUPFAM" id="SSF46785">
    <property type="entry name" value="Winged helix' DNA-binding domain"/>
    <property type="match status" value="1"/>
</dbReference>
<evidence type="ECO:0000313" key="6">
    <source>
        <dbReference type="EMBL" id="PSJ48195.1"/>
    </source>
</evidence>
<gene>
    <name evidence="6" type="ORF">C7H85_02510</name>
</gene>
<dbReference type="AlphaFoldDB" id="A0A2P7RDB1"/>
<dbReference type="FunFam" id="1.10.10.10:FF:000001">
    <property type="entry name" value="LysR family transcriptional regulator"/>
    <property type="match status" value="1"/>
</dbReference>
<evidence type="ECO:0000256" key="2">
    <source>
        <dbReference type="ARBA" id="ARBA00023015"/>
    </source>
</evidence>
<evidence type="ECO:0000259" key="5">
    <source>
        <dbReference type="PROSITE" id="PS50931"/>
    </source>
</evidence>
<dbReference type="RefSeq" id="WP_106728606.1">
    <property type="nucleotide sequence ID" value="NZ_PXYG01000001.1"/>
</dbReference>
<proteinExistence type="inferred from homology"/>
<comment type="similarity">
    <text evidence="1">Belongs to the LysR transcriptional regulatory family.</text>
</comment>
<sequence>MELHWLEDFIALAEYESFSRAAKHRNVTQPAFSRRIRSLEDWLGVELFVRTSQGATLTTAGREVLNSAQDLVRRLYQFRIEANEVAGKELRLLRFAATYSLSFMFFPRWVRSLDSKAPFESMRLTTDSMKTCEQMLIHGDANFLLCHSHPDVPTYLPEDQFIYKVIGHDYLIPVIGSTVCFGTDLFKKSSIPFLKFSEDSALGRILDSKILKTTHTPNLDVAFESHLSPVLLSMVIENKGVAWLPKSIADGDINNGTLIRAFGEEFDISLEIRLYRPTCNMGYFVENFWESIYEEKSKEPK</sequence>
<dbReference type="InterPro" id="IPR000847">
    <property type="entry name" value="LysR_HTH_N"/>
</dbReference>
<dbReference type="Gene3D" id="3.40.190.10">
    <property type="entry name" value="Periplasmic binding protein-like II"/>
    <property type="match status" value="2"/>
</dbReference>
<protein>
    <submittedName>
        <fullName evidence="6">LysR family transcriptional regulator</fullName>
    </submittedName>
</protein>
<dbReference type="GO" id="GO:0000976">
    <property type="term" value="F:transcription cis-regulatory region binding"/>
    <property type="evidence" value="ECO:0007669"/>
    <property type="project" value="TreeGrafter"/>
</dbReference>
<name>A0A2P7RDB1_9GAMM</name>
<dbReference type="EMBL" id="PXYG01000001">
    <property type="protein sequence ID" value="PSJ48195.1"/>
    <property type="molecule type" value="Genomic_DNA"/>
</dbReference>
<dbReference type="Pfam" id="PF03466">
    <property type="entry name" value="LysR_substrate"/>
    <property type="match status" value="1"/>
</dbReference>
<dbReference type="InterPro" id="IPR036388">
    <property type="entry name" value="WH-like_DNA-bd_sf"/>
</dbReference>
<evidence type="ECO:0000256" key="4">
    <source>
        <dbReference type="ARBA" id="ARBA00023163"/>
    </source>
</evidence>
<dbReference type="PROSITE" id="PS50931">
    <property type="entry name" value="HTH_LYSR"/>
    <property type="match status" value="1"/>
</dbReference>
<dbReference type="PANTHER" id="PTHR30126:SF2">
    <property type="entry name" value="HTH-TYPE TRANSCRIPTIONAL REGULATOR YJIE"/>
    <property type="match status" value="1"/>
</dbReference>
<evidence type="ECO:0000256" key="1">
    <source>
        <dbReference type="ARBA" id="ARBA00009437"/>
    </source>
</evidence>
<accession>A0A2P7RDB1</accession>
<dbReference type="Gene3D" id="1.10.10.10">
    <property type="entry name" value="Winged helix-like DNA-binding domain superfamily/Winged helix DNA-binding domain"/>
    <property type="match status" value="1"/>
</dbReference>
<dbReference type="Pfam" id="PF00126">
    <property type="entry name" value="HTH_1"/>
    <property type="match status" value="1"/>
</dbReference>
<evidence type="ECO:0000256" key="3">
    <source>
        <dbReference type="ARBA" id="ARBA00023125"/>
    </source>
</evidence>
<keyword evidence="2" id="KW-0805">Transcription regulation</keyword>
<keyword evidence="7" id="KW-1185">Reference proteome</keyword>
<keyword evidence="3" id="KW-0238">DNA-binding</keyword>
<organism evidence="6 7">
    <name type="scientific">Zobellella endophytica</name>
    <dbReference type="NCBI Taxonomy" id="2116700"/>
    <lineage>
        <taxon>Bacteria</taxon>
        <taxon>Pseudomonadati</taxon>
        <taxon>Pseudomonadota</taxon>
        <taxon>Gammaproteobacteria</taxon>
        <taxon>Aeromonadales</taxon>
        <taxon>Aeromonadaceae</taxon>
        <taxon>Zobellella</taxon>
    </lineage>
</organism>
<dbReference type="GO" id="GO:0003700">
    <property type="term" value="F:DNA-binding transcription factor activity"/>
    <property type="evidence" value="ECO:0007669"/>
    <property type="project" value="InterPro"/>
</dbReference>
<feature type="domain" description="HTH lysR-type" evidence="5">
    <location>
        <begin position="1"/>
        <end position="58"/>
    </location>
</feature>
<dbReference type="InterPro" id="IPR036390">
    <property type="entry name" value="WH_DNA-bd_sf"/>
</dbReference>
<dbReference type="PANTHER" id="PTHR30126">
    <property type="entry name" value="HTH-TYPE TRANSCRIPTIONAL REGULATOR"/>
    <property type="match status" value="1"/>
</dbReference>
<dbReference type="Proteomes" id="UP000240243">
    <property type="component" value="Unassembled WGS sequence"/>
</dbReference>
<dbReference type="OrthoDB" id="6971749at2"/>
<dbReference type="PRINTS" id="PR00039">
    <property type="entry name" value="HTHLYSR"/>
</dbReference>